<keyword evidence="3" id="KW-1185">Reference proteome</keyword>
<dbReference type="InterPro" id="IPR040942">
    <property type="entry name" value="Minimal_Cpol"/>
</dbReference>
<proteinExistence type="predicted"/>
<sequence>MENMYIAIDGDSVGTRLQQLILEEKLEELRCFSNSVKDTLFRFVQVLEKHGGIVYMDGGDNVFAECNRECAQIVAEYVSVENKRNRICYSLAIGENTQDTYIGLKYAKSSKIHYIEVVRKGTKMKFQPVL</sequence>
<dbReference type="EMBL" id="QZDT01000016">
    <property type="protein sequence ID" value="NBJ93141.1"/>
    <property type="molecule type" value="Genomic_DNA"/>
</dbReference>
<evidence type="ECO:0000313" key="3">
    <source>
        <dbReference type="Proteomes" id="UP001154420"/>
    </source>
</evidence>
<dbReference type="Proteomes" id="UP001154420">
    <property type="component" value="Unassembled WGS sequence"/>
</dbReference>
<protein>
    <submittedName>
        <fullName evidence="2">MCpol domain-containing protein</fullName>
    </submittedName>
</protein>
<dbReference type="NCBIfam" id="NF033576">
    <property type="entry name" value="mCpol"/>
    <property type="match status" value="1"/>
</dbReference>
<dbReference type="AlphaFoldDB" id="A0A9X5BG40"/>
<name>A0A9X5BG40_9FIRM</name>
<dbReference type="OrthoDB" id="495461at2"/>
<dbReference type="Pfam" id="PF18182">
    <property type="entry name" value="mCpol"/>
    <property type="match status" value="1"/>
</dbReference>
<evidence type="ECO:0000313" key="2">
    <source>
        <dbReference type="EMBL" id="NBJ93141.1"/>
    </source>
</evidence>
<comment type="caution">
    <text evidence="2">The sequence shown here is derived from an EMBL/GenBank/DDBJ whole genome shotgun (WGS) entry which is preliminary data.</text>
</comment>
<feature type="domain" description="Minimal CRISPR polymerase" evidence="1">
    <location>
        <begin position="5"/>
        <end position="113"/>
    </location>
</feature>
<accession>A0A9X5BG40</accession>
<reference evidence="2" key="1">
    <citation type="submission" date="2018-09" db="EMBL/GenBank/DDBJ databases">
        <title>Murine metabolic-syndrome-specific gut microbial biobank.</title>
        <authorList>
            <person name="Liu C."/>
        </authorList>
    </citation>
    <scope>NUCLEOTIDE SEQUENCE</scope>
    <source>
        <strain evidence="2">D42-62</strain>
    </source>
</reference>
<dbReference type="RefSeq" id="WP_160560223.1">
    <property type="nucleotide sequence ID" value="NZ_QZDT01000016.1"/>
</dbReference>
<organism evidence="2 3">
    <name type="scientific">Parablautia muri</name>
    <dbReference type="NCBI Taxonomy" id="2320879"/>
    <lineage>
        <taxon>Bacteria</taxon>
        <taxon>Bacillati</taxon>
        <taxon>Bacillota</taxon>
        <taxon>Clostridia</taxon>
        <taxon>Lachnospirales</taxon>
        <taxon>Lachnospiraceae</taxon>
        <taxon>Parablautia</taxon>
    </lineage>
</organism>
<gene>
    <name evidence="2" type="ORF">D5281_11175</name>
</gene>
<evidence type="ECO:0000259" key="1">
    <source>
        <dbReference type="Pfam" id="PF18182"/>
    </source>
</evidence>